<protein>
    <submittedName>
        <fullName evidence="2">Uncharacterized protein</fullName>
    </submittedName>
</protein>
<proteinExistence type="predicted"/>
<dbReference type="STRING" id="6526.A0A2C9K676"/>
<dbReference type="VEuPathDB" id="VectorBase:BGLAX_051877"/>
<evidence type="ECO:0000313" key="2">
    <source>
        <dbReference type="EnsemblMetazoa" id="BGLB013891-PB"/>
    </source>
</evidence>
<feature type="compositionally biased region" description="Basic and acidic residues" evidence="1">
    <location>
        <begin position="656"/>
        <end position="665"/>
    </location>
</feature>
<feature type="region of interest" description="Disordered" evidence="1">
    <location>
        <begin position="1"/>
        <end position="48"/>
    </location>
</feature>
<accession>A0A2C9K676</accession>
<reference evidence="2" key="1">
    <citation type="submission" date="2020-05" db="UniProtKB">
        <authorList>
            <consortium name="EnsemblMetazoa"/>
        </authorList>
    </citation>
    <scope>IDENTIFICATION</scope>
    <source>
        <strain evidence="2">BB02</strain>
    </source>
</reference>
<dbReference type="KEGG" id="bgt:106052855"/>
<feature type="region of interest" description="Disordered" evidence="1">
    <location>
        <begin position="338"/>
        <end position="412"/>
    </location>
</feature>
<dbReference type="VEuPathDB" id="VectorBase:BGLAX_044390"/>
<sequence length="665" mass="68525">ITTATPSTQFTTEATTTGATTSGTTGATTLQTTGGTTSGTLFTGESTSRFSTSGTIKTTVKSCTSSMIAQPVDGSATSLATSSSFNDNPQKIDFINNQNGNIQSINLSPGSEVLISKDKITFTGNETRELYIKFPQGSNGLLPDSSKLITDDYDTTIWKVSPSGEVPFYVVKVQVLPTDIIKVPSEGKPYTPETITPETLSTLNAEKTVLVVSLINNTVEYQVCQEQPTTVSATTTSTTLETTVVESTLVSTPIGTSTSSSPAVSVTETSVTTATGATTIETTVSGGTTVSGATTSGTTVSGATTLVTTVSGATTSGTTVSGATTLVTTVSGATTSGTTVSGATTSGKTVSGATTSGTTVPAATTSGTTVPAATTSGTTVSGATTSGTTVSGATTSGTTVSGETSKSTSVESTPTTITRCLLTMSQQNVDAISTKFISGVSVDDNKYITFIDNSDKKLQAIYGPFDSFYLKPSNEPVNSIQIYEVVYLIYVVSSTESLPVDAAAIADLFSSKVDTLDLPNNKKAFILYIHPNENTEIPPYSGQIYIPEKLTPDAVENAQQTDMVFISTSTPNEVRYESCKVIHYGSESTPQSESSPPPPEESTTEEITPSITPTETAPTGSVTSSETTPLSTSPTPFVSGPTGTTTPCTLQMQSIEADKSVEPVN</sequence>
<feature type="region of interest" description="Disordered" evidence="1">
    <location>
        <begin position="585"/>
        <end position="665"/>
    </location>
</feature>
<feature type="compositionally biased region" description="Low complexity" evidence="1">
    <location>
        <begin position="605"/>
        <end position="636"/>
    </location>
</feature>
<dbReference type="EnsemblMetazoa" id="BGLB013891-RB">
    <property type="protein sequence ID" value="BGLB013891-PB"/>
    <property type="gene ID" value="BGLB013891"/>
</dbReference>
<name>A0A2C9K676_BIOGL</name>
<dbReference type="Gene3D" id="2.160.20.80">
    <property type="entry name" value="E3 ubiquitin-protein ligase SopA"/>
    <property type="match status" value="1"/>
</dbReference>
<dbReference type="SUPFAM" id="SSF141571">
    <property type="entry name" value="Pentapeptide repeat-like"/>
    <property type="match status" value="1"/>
</dbReference>
<gene>
    <name evidence="2" type="primary">106052855</name>
</gene>
<evidence type="ECO:0000313" key="3">
    <source>
        <dbReference type="Proteomes" id="UP000076420"/>
    </source>
</evidence>
<dbReference type="Proteomes" id="UP000076420">
    <property type="component" value="Unassembled WGS sequence"/>
</dbReference>
<dbReference type="AlphaFoldDB" id="A0A2C9K676"/>
<dbReference type="VEuPathDB" id="VectorBase:BGLB013891"/>
<feature type="compositionally biased region" description="Polar residues" evidence="1">
    <location>
        <begin position="641"/>
        <end position="654"/>
    </location>
</feature>
<organism evidence="2 3">
    <name type="scientific">Biomphalaria glabrata</name>
    <name type="common">Bloodfluke planorb</name>
    <name type="synonym">Freshwater snail</name>
    <dbReference type="NCBI Taxonomy" id="6526"/>
    <lineage>
        <taxon>Eukaryota</taxon>
        <taxon>Metazoa</taxon>
        <taxon>Spiralia</taxon>
        <taxon>Lophotrochozoa</taxon>
        <taxon>Mollusca</taxon>
        <taxon>Gastropoda</taxon>
        <taxon>Heterobranchia</taxon>
        <taxon>Euthyneura</taxon>
        <taxon>Panpulmonata</taxon>
        <taxon>Hygrophila</taxon>
        <taxon>Lymnaeoidea</taxon>
        <taxon>Planorbidae</taxon>
        <taxon>Biomphalaria</taxon>
    </lineage>
</organism>
<evidence type="ECO:0000256" key="1">
    <source>
        <dbReference type="SAM" id="MobiDB-lite"/>
    </source>
</evidence>